<proteinExistence type="inferred from homology"/>
<dbReference type="EMBL" id="JAWJWE010000004">
    <property type="protein sequence ID" value="KAK6636033.1"/>
    <property type="molecule type" value="Genomic_DNA"/>
</dbReference>
<dbReference type="Pfam" id="PF11768">
    <property type="entry name" value="Frtz"/>
    <property type="match status" value="1"/>
</dbReference>
<dbReference type="GO" id="GO:0097541">
    <property type="term" value="C:axonemal basal plate"/>
    <property type="evidence" value="ECO:0007669"/>
    <property type="project" value="TreeGrafter"/>
</dbReference>
<feature type="compositionally biased region" description="Polar residues" evidence="13">
    <location>
        <begin position="950"/>
        <end position="970"/>
    </location>
</feature>
<dbReference type="Proteomes" id="UP001372834">
    <property type="component" value="Unassembled WGS sequence"/>
</dbReference>
<comment type="similarity">
    <text evidence="3">Belongs to the WD repeat fritz family.</text>
</comment>
<dbReference type="AlphaFoldDB" id="A0AAN8NZC5"/>
<keyword evidence="6" id="KW-0853">WD repeat</keyword>
<evidence type="ECO:0000256" key="4">
    <source>
        <dbReference type="ARBA" id="ARBA00022475"/>
    </source>
</evidence>
<evidence type="ECO:0000256" key="10">
    <source>
        <dbReference type="ARBA" id="ARBA00023136"/>
    </source>
</evidence>
<name>A0AAN8NZC5_POLSC</name>
<feature type="region of interest" description="Disordered" evidence="13">
    <location>
        <begin position="604"/>
        <end position="632"/>
    </location>
</feature>
<dbReference type="InterPro" id="IPR024511">
    <property type="entry name" value="Frtz"/>
</dbReference>
<evidence type="ECO:0000256" key="6">
    <source>
        <dbReference type="ARBA" id="ARBA00022574"/>
    </source>
</evidence>
<keyword evidence="11" id="KW-0206">Cytoskeleton</keyword>
<evidence type="ECO:0000256" key="7">
    <source>
        <dbReference type="ARBA" id="ARBA00022737"/>
    </source>
</evidence>
<keyword evidence="12" id="KW-0966">Cell projection</keyword>
<evidence type="ECO:0000256" key="1">
    <source>
        <dbReference type="ARBA" id="ARBA00004236"/>
    </source>
</evidence>
<sequence length="999" mass="113461">MGYLPRYYDKKEVDDCPYLEGKKSYHHQRGTTFILKNKRPLKLKNCLKELEQQLSVNKIVYSDWKNDSILTIVLNTGLVIFIGVNINTSDIYKVNFDRFLIGKLHSENVCDVLATESHMLISYNENQITVINYTKSPSQFSIPQKLAKLEPKVQLVDLCGPTGRRLERRLSANKSGDLILTWWHSTRNEVYPWSPLVKDEDRANIHIYSLDGLKLDLMCFYRTEYDLIRVEFSQLKPCLIWLIEQKVSKKGEVVIEYTLHEIMKKTLKKISVTSIPLQTQICCHSVSPDEEKLVLGCIDGSLVVFDEPKGVTRLVRTAFIPNLVSWHPDGALIIIANERSQFQFFDFGLSCLRAQLLSEDEAPSNILDLAAYFKSQPTLLHMKWNKKSAALECTERYVPNDGHLFLIFDNGPLGILKLIGGGGLLNDVQNCGLTPDTIIRQYLLWDQSDKALNLLLNLNWNTNGSGCLAGLFHIANHVFRQIFTPERVALLEIALGSFYSPIRPLTRTIENDFGNQVHDLTRRFFYHLLRHRLYEKAYCLAIDLGNSDLFVDLYHCAKLLKDDEMMLACQTKFEEFSCASETSSHSCQSHSSCSCSQSSSESEDNEDAILPPLPQVSVKKAKASRVPPLPDLNRQNKLRGSAFFNFNTTYLQSDTAMSISNDNNSNLTDCFESQTAITSFNEFHPSLVSHASKFVDHDPSSPSPHIMTREFPHSYEIRTSFTEERPSTNNFTPIEPVRQKFTDYGPPKAPNVFQARNGSCNSLTNVTEKLELGIPFRQTESLTKNYLQTRPNTIGPLQLKPPMTARPNPIYIPNNPVGVCNGLNMSTTDHFLGPPLGHRLMYNRDKPSIRTNPLTSSNYYLPVNYPPRTDTFAPPLKNYNNKGNLLLQRPLQFVPNAKAKLVPKLANSPHVKQKVKFSDTVTQIDISKISLEDDTQDLQQTKRNFKMQKPTGSTIRNSNHSSNHLKQPSQFTLDFTPQPEQAEEEENNGTIKVIHFGVV</sequence>
<keyword evidence="9" id="KW-0969">Cilium</keyword>
<feature type="region of interest" description="Disordered" evidence="13">
    <location>
        <begin position="948"/>
        <end position="970"/>
    </location>
</feature>
<dbReference type="GO" id="GO:0007399">
    <property type="term" value="P:nervous system development"/>
    <property type="evidence" value="ECO:0007669"/>
    <property type="project" value="TreeGrafter"/>
</dbReference>
<evidence type="ECO:0000256" key="9">
    <source>
        <dbReference type="ARBA" id="ARBA00023069"/>
    </source>
</evidence>
<comment type="caution">
    <text evidence="14">The sequence shown here is derived from an EMBL/GenBank/DDBJ whole genome shotgun (WGS) entry which is preliminary data.</text>
</comment>
<evidence type="ECO:0000256" key="8">
    <source>
        <dbReference type="ARBA" id="ARBA00022794"/>
    </source>
</evidence>
<evidence type="ECO:0000256" key="13">
    <source>
        <dbReference type="SAM" id="MobiDB-lite"/>
    </source>
</evidence>
<dbReference type="PANTHER" id="PTHR13667:SF5">
    <property type="entry name" value="WD REPEAT-CONTAINING AND PLANAR CELL POLARITY EFFECTOR PROTEIN FRITZ HOMOLOG"/>
    <property type="match status" value="1"/>
</dbReference>
<dbReference type="SUPFAM" id="SSF50978">
    <property type="entry name" value="WD40 repeat-like"/>
    <property type="match status" value="1"/>
</dbReference>
<accession>A0AAN8NZC5</accession>
<dbReference type="GO" id="GO:0005886">
    <property type="term" value="C:plasma membrane"/>
    <property type="evidence" value="ECO:0007669"/>
    <property type="project" value="UniProtKB-SubCell"/>
</dbReference>
<comment type="subcellular location">
    <subcellularLocation>
        <location evidence="1">Cell membrane</location>
    </subcellularLocation>
    <subcellularLocation>
        <location evidence="2">Cytoplasm</location>
        <location evidence="2">Cytoskeleton</location>
        <location evidence="2">Cilium axoneme</location>
    </subcellularLocation>
</comment>
<keyword evidence="4" id="KW-1003">Cell membrane</keyword>
<keyword evidence="7" id="KW-0677">Repeat</keyword>
<evidence type="ECO:0000313" key="15">
    <source>
        <dbReference type="Proteomes" id="UP001372834"/>
    </source>
</evidence>
<evidence type="ECO:0000313" key="14">
    <source>
        <dbReference type="EMBL" id="KAK6636033.1"/>
    </source>
</evidence>
<keyword evidence="8" id="KW-0970">Cilium biogenesis/degradation</keyword>
<dbReference type="PANTHER" id="PTHR13667">
    <property type="entry name" value="HOMOLOC-13"/>
    <property type="match status" value="1"/>
</dbReference>
<organism evidence="14 15">
    <name type="scientific">Polyplax serrata</name>
    <name type="common">Common mouse louse</name>
    <dbReference type="NCBI Taxonomy" id="468196"/>
    <lineage>
        <taxon>Eukaryota</taxon>
        <taxon>Metazoa</taxon>
        <taxon>Ecdysozoa</taxon>
        <taxon>Arthropoda</taxon>
        <taxon>Hexapoda</taxon>
        <taxon>Insecta</taxon>
        <taxon>Pterygota</taxon>
        <taxon>Neoptera</taxon>
        <taxon>Paraneoptera</taxon>
        <taxon>Psocodea</taxon>
        <taxon>Troctomorpha</taxon>
        <taxon>Phthiraptera</taxon>
        <taxon>Anoplura</taxon>
        <taxon>Polyplacidae</taxon>
        <taxon>Polyplax</taxon>
    </lineage>
</organism>
<protein>
    <recommendedName>
        <fullName evidence="16">WD repeat-containing and planar cell polarity effector protein fritz</fullName>
    </recommendedName>
</protein>
<evidence type="ECO:0000256" key="5">
    <source>
        <dbReference type="ARBA" id="ARBA00022490"/>
    </source>
</evidence>
<dbReference type="GO" id="GO:0044782">
    <property type="term" value="P:cilium organization"/>
    <property type="evidence" value="ECO:0007669"/>
    <property type="project" value="TreeGrafter"/>
</dbReference>
<evidence type="ECO:0000256" key="12">
    <source>
        <dbReference type="ARBA" id="ARBA00023273"/>
    </source>
</evidence>
<evidence type="ECO:0000256" key="3">
    <source>
        <dbReference type="ARBA" id="ARBA00006059"/>
    </source>
</evidence>
<dbReference type="GO" id="GO:0045184">
    <property type="term" value="P:establishment of protein localization"/>
    <property type="evidence" value="ECO:0007669"/>
    <property type="project" value="TreeGrafter"/>
</dbReference>
<keyword evidence="5" id="KW-0963">Cytoplasm</keyword>
<evidence type="ECO:0000256" key="2">
    <source>
        <dbReference type="ARBA" id="ARBA00004430"/>
    </source>
</evidence>
<dbReference type="Gene3D" id="2.130.10.10">
    <property type="entry name" value="YVTN repeat-like/Quinoprotein amine dehydrogenase"/>
    <property type="match status" value="1"/>
</dbReference>
<keyword evidence="10" id="KW-0472">Membrane</keyword>
<dbReference type="InterPro" id="IPR015943">
    <property type="entry name" value="WD40/YVTN_repeat-like_dom_sf"/>
</dbReference>
<dbReference type="InterPro" id="IPR036322">
    <property type="entry name" value="WD40_repeat_dom_sf"/>
</dbReference>
<evidence type="ECO:0000256" key="11">
    <source>
        <dbReference type="ARBA" id="ARBA00023212"/>
    </source>
</evidence>
<evidence type="ECO:0008006" key="16">
    <source>
        <dbReference type="Google" id="ProtNLM"/>
    </source>
</evidence>
<reference evidence="14 15" key="1">
    <citation type="submission" date="2023-10" db="EMBL/GenBank/DDBJ databases">
        <title>Genomes of two closely related lineages of the louse Polyplax serrata with different host specificities.</title>
        <authorList>
            <person name="Martinu J."/>
            <person name="Tarabai H."/>
            <person name="Stefka J."/>
            <person name="Hypsa V."/>
        </authorList>
    </citation>
    <scope>NUCLEOTIDE SEQUENCE [LARGE SCALE GENOMIC DNA]</scope>
    <source>
        <strain evidence="14">HR10_N</strain>
    </source>
</reference>
<gene>
    <name evidence="14" type="ORF">RUM43_009685</name>
</gene>